<organism evidence="1 2">
    <name type="scientific">Setomelanomma holmii</name>
    <dbReference type="NCBI Taxonomy" id="210430"/>
    <lineage>
        <taxon>Eukaryota</taxon>
        <taxon>Fungi</taxon>
        <taxon>Dikarya</taxon>
        <taxon>Ascomycota</taxon>
        <taxon>Pezizomycotina</taxon>
        <taxon>Dothideomycetes</taxon>
        <taxon>Pleosporomycetidae</taxon>
        <taxon>Pleosporales</taxon>
        <taxon>Pleosporineae</taxon>
        <taxon>Phaeosphaeriaceae</taxon>
        <taxon>Setomelanomma</taxon>
    </lineage>
</organism>
<evidence type="ECO:0000313" key="2">
    <source>
        <dbReference type="Proteomes" id="UP000799777"/>
    </source>
</evidence>
<dbReference type="AlphaFoldDB" id="A0A9P4GX30"/>
<evidence type="ECO:0000313" key="1">
    <source>
        <dbReference type="EMBL" id="KAF2023516.1"/>
    </source>
</evidence>
<comment type="caution">
    <text evidence="1">The sequence shown here is derived from an EMBL/GenBank/DDBJ whole genome shotgun (WGS) entry which is preliminary data.</text>
</comment>
<dbReference type="EMBL" id="ML978343">
    <property type="protein sequence ID" value="KAF2023516.1"/>
    <property type="molecule type" value="Genomic_DNA"/>
</dbReference>
<reference evidence="1" key="1">
    <citation type="journal article" date="2020" name="Stud. Mycol.">
        <title>101 Dothideomycetes genomes: a test case for predicting lifestyles and emergence of pathogens.</title>
        <authorList>
            <person name="Haridas S."/>
            <person name="Albert R."/>
            <person name="Binder M."/>
            <person name="Bloem J."/>
            <person name="Labutti K."/>
            <person name="Salamov A."/>
            <person name="Andreopoulos B."/>
            <person name="Baker S."/>
            <person name="Barry K."/>
            <person name="Bills G."/>
            <person name="Bluhm B."/>
            <person name="Cannon C."/>
            <person name="Castanera R."/>
            <person name="Culley D."/>
            <person name="Daum C."/>
            <person name="Ezra D."/>
            <person name="Gonzalez J."/>
            <person name="Henrissat B."/>
            <person name="Kuo A."/>
            <person name="Liang C."/>
            <person name="Lipzen A."/>
            <person name="Lutzoni F."/>
            <person name="Magnuson J."/>
            <person name="Mondo S."/>
            <person name="Nolan M."/>
            <person name="Ohm R."/>
            <person name="Pangilinan J."/>
            <person name="Park H.-J."/>
            <person name="Ramirez L."/>
            <person name="Alfaro M."/>
            <person name="Sun H."/>
            <person name="Tritt A."/>
            <person name="Yoshinaga Y."/>
            <person name="Zwiers L.-H."/>
            <person name="Turgeon B."/>
            <person name="Goodwin S."/>
            <person name="Spatafora J."/>
            <person name="Crous P."/>
            <person name="Grigoriev I."/>
        </authorList>
    </citation>
    <scope>NUCLEOTIDE SEQUENCE</scope>
    <source>
        <strain evidence="1">CBS 110217</strain>
    </source>
</reference>
<dbReference type="Proteomes" id="UP000799777">
    <property type="component" value="Unassembled WGS sequence"/>
</dbReference>
<gene>
    <name evidence="1" type="ORF">EK21DRAFT_94850</name>
</gene>
<sequence>MGGGWYAKGCAMGGMRCAMGSAIGGASCAMGGVRPARIVYDPRHLAFRFKRPMSIQPSIFASRMRSSGYFFVYLLEIEAKGSFQLKIASALFIFVTKAGLVKRLVGAPPGVLSMPRRLMIFETENPGS</sequence>
<accession>A0A9P4GX30</accession>
<proteinExistence type="predicted"/>
<protein>
    <submittedName>
        <fullName evidence="1">Uncharacterized protein</fullName>
    </submittedName>
</protein>
<keyword evidence="2" id="KW-1185">Reference proteome</keyword>
<name>A0A9P4GX30_9PLEO</name>